<evidence type="ECO:0000256" key="1">
    <source>
        <dbReference type="SAM" id="MobiDB-lite"/>
    </source>
</evidence>
<dbReference type="PANTHER" id="PTHR10974:SF1">
    <property type="entry name" value="FI08016P-RELATED"/>
    <property type="match status" value="1"/>
</dbReference>
<evidence type="ECO:0000313" key="3">
    <source>
        <dbReference type="Proteomes" id="UP000838412"/>
    </source>
</evidence>
<dbReference type="OrthoDB" id="413313at2759"/>
<dbReference type="PANTHER" id="PTHR10974">
    <property type="entry name" value="FI08016P-RELATED"/>
    <property type="match status" value="1"/>
</dbReference>
<dbReference type="Pfam" id="PF02995">
    <property type="entry name" value="DUF229"/>
    <property type="match status" value="1"/>
</dbReference>
<feature type="compositionally biased region" description="Basic and acidic residues" evidence="1">
    <location>
        <begin position="209"/>
        <end position="221"/>
    </location>
</feature>
<feature type="region of interest" description="Disordered" evidence="1">
    <location>
        <begin position="191"/>
        <end position="221"/>
    </location>
</feature>
<dbReference type="Proteomes" id="UP000838412">
    <property type="component" value="Chromosome 5"/>
</dbReference>
<protein>
    <submittedName>
        <fullName evidence="2">Hypp3179 protein</fullName>
    </submittedName>
</protein>
<dbReference type="EMBL" id="OV696690">
    <property type="protein sequence ID" value="CAH1265420.1"/>
    <property type="molecule type" value="Genomic_DNA"/>
</dbReference>
<dbReference type="Gene3D" id="3.40.720.10">
    <property type="entry name" value="Alkaline Phosphatase, subunit A"/>
    <property type="match status" value="1"/>
</dbReference>
<reference evidence="2" key="1">
    <citation type="submission" date="2022-01" db="EMBL/GenBank/DDBJ databases">
        <authorList>
            <person name="Braso-Vives M."/>
        </authorList>
    </citation>
    <scope>NUCLEOTIDE SEQUENCE</scope>
</reference>
<dbReference type="InterPro" id="IPR004245">
    <property type="entry name" value="DUF229"/>
</dbReference>
<organism evidence="2 3">
    <name type="scientific">Branchiostoma lanceolatum</name>
    <name type="common">Common lancelet</name>
    <name type="synonym">Amphioxus lanceolatum</name>
    <dbReference type="NCBI Taxonomy" id="7740"/>
    <lineage>
        <taxon>Eukaryota</taxon>
        <taxon>Metazoa</taxon>
        <taxon>Chordata</taxon>
        <taxon>Cephalochordata</taxon>
        <taxon>Leptocardii</taxon>
        <taxon>Amphioxiformes</taxon>
        <taxon>Branchiostomatidae</taxon>
        <taxon>Branchiostoma</taxon>
    </lineage>
</organism>
<dbReference type="AlphaFoldDB" id="A0A8K0A013"/>
<dbReference type="CDD" id="cd16021">
    <property type="entry name" value="ALP_like"/>
    <property type="match status" value="1"/>
</dbReference>
<gene>
    <name evidence="2" type="primary">Hypp3179</name>
    <name evidence="2" type="ORF">BLAG_LOCUS19420</name>
</gene>
<dbReference type="FunFam" id="3.40.720.10:FF:000017">
    <property type="entry name" value="Predicted protein"/>
    <property type="match status" value="1"/>
</dbReference>
<proteinExistence type="predicted"/>
<evidence type="ECO:0000313" key="2">
    <source>
        <dbReference type="EMBL" id="CAH1265420.1"/>
    </source>
</evidence>
<name>A0A8K0A013_BRALA</name>
<dbReference type="SUPFAM" id="SSF53649">
    <property type="entry name" value="Alkaline phosphatase-like"/>
    <property type="match status" value="1"/>
</dbReference>
<dbReference type="GO" id="GO:0005615">
    <property type="term" value="C:extracellular space"/>
    <property type="evidence" value="ECO:0007669"/>
    <property type="project" value="TreeGrafter"/>
</dbReference>
<accession>A0A8K0A013</accession>
<feature type="compositionally biased region" description="Polar residues" evidence="1">
    <location>
        <begin position="191"/>
        <end position="204"/>
    </location>
</feature>
<dbReference type="InterPro" id="IPR017850">
    <property type="entry name" value="Alkaline_phosphatase_core_sf"/>
</dbReference>
<keyword evidence="3" id="KW-1185">Reference proteome</keyword>
<feature type="compositionally biased region" description="Basic and acidic residues" evidence="1">
    <location>
        <begin position="120"/>
        <end position="137"/>
    </location>
</feature>
<sequence length="847" mass="96870">MRIFRRTQGSFCLVLTVGFLLSSIYVLVVRNPRDVKGTKADRLNTIHVAAGMDQAVGMTGRKYASPSSGPTSYLTTNEIDKHGKASAGTEEHTTENGLNARVQTTVPTREVIDRETKVLKSRQEADTHTEVAHDRKPVQTPTRTSQNFNEAGMTEAQVNNKETDGELANVPAYGQKLSKVHLENVIEKSLSNRSAEMTRNSSQKGKVASGDEARRHSREQPLCKYPDLQMESSEFNHLFENITDLYCGYAPISYLTYLDGNSRTDESPWDLVKLNSSVLLPTQTLLNCTYSRITRFGDYEILYTTLHSKVFVSNQEAIQFPFKDEFAKINCFLEEDVFNQIEQTWVKVIREHNNMFVQVIRNDDLVRNKKADMVKDGRMKTALGQGMNVLMVGVDSTSRMNFMRKLPKTFKYFTDTLEGHVMKGYHVIGDGTTAQFLGMLTGFLEEELPSAKRGMENSTTCDAFPFVWNKFRRMGYTTMHGEDEARSGTFQFRTQGFETQPTDYYMRPFWVAQEDLPESEEWFCFGATPKHHYTLKYARDFVEAYHDIPKFAIAFHTELSHDSLNMVQVADDDILTLVKSWKDKGYLNNTVFILFADHGARYGDLRKLLQGRLEERLPFFGIAVPPWMKVSHPEIIRNLKKNEERLTSAFDFHKMLQHVMDYPGDPSGFQGHGISLFQEIPINRTCEDASIADHWCTCLQTVPINKRNKLVREAAGFAVSYMNHLTAVHRSLCVELFLRNITHAEVIKPNHKLLQFGGSDPLLRKALFGKDLDVPFLDFRITLETGPNGGAYEVSVRKWLSDKKTEITADISRINMYGDHPRCIQDNFPRLRKYCFCREFLKPVPQE</sequence>
<feature type="region of interest" description="Disordered" evidence="1">
    <location>
        <begin position="120"/>
        <end position="145"/>
    </location>
</feature>